<reference evidence="2" key="1">
    <citation type="journal article" date="2019" name="Int. J. Syst. Evol. Microbiol.">
        <title>The Global Catalogue of Microorganisms (GCM) 10K type strain sequencing project: providing services to taxonomists for standard genome sequencing and annotation.</title>
        <authorList>
            <consortium name="The Broad Institute Genomics Platform"/>
            <consortium name="The Broad Institute Genome Sequencing Center for Infectious Disease"/>
            <person name="Wu L."/>
            <person name="Ma J."/>
        </authorList>
    </citation>
    <scope>NUCLEOTIDE SEQUENCE [LARGE SCALE GENOMIC DNA]</scope>
    <source>
        <strain evidence="2">CECT 7184</strain>
    </source>
</reference>
<sequence>MSEQYVTKKEVLSQAKELGKLIAGTEEVDFFKRAEKQINQNLKVQELIGKIKKKQKEAVNLQHYQKGEALKNVEKEIDELNAQLDEIPIVNEFKSSQTEVNELLQLVSGTISNKVTDEIITSMGGDVLQGTTNKNPFLNINNK</sequence>
<dbReference type="Pfam" id="PF06133">
    <property type="entry name" value="Com_YlbF"/>
    <property type="match status" value="1"/>
</dbReference>
<dbReference type="InterPro" id="IPR023378">
    <property type="entry name" value="YheA/YmcA-like_dom_sf"/>
</dbReference>
<accession>A0ABW0YKZ5</accession>
<organism evidence="1 2">
    <name type="scientific">Thalassorhabdus alkalitolerans</name>
    <dbReference type="NCBI Taxonomy" id="2282697"/>
    <lineage>
        <taxon>Bacteria</taxon>
        <taxon>Bacillati</taxon>
        <taxon>Bacillota</taxon>
        <taxon>Bacilli</taxon>
        <taxon>Bacillales</taxon>
        <taxon>Bacillaceae</taxon>
        <taxon>Thalassorhabdus</taxon>
    </lineage>
</organism>
<proteinExistence type="predicted"/>
<gene>
    <name evidence="1" type="ORF">ACFPU1_04620</name>
</gene>
<dbReference type="InterPro" id="IPR016783">
    <property type="entry name" value="Biofilm_formation_YmcA"/>
</dbReference>
<dbReference type="PANTHER" id="PTHR38448:SF1">
    <property type="entry name" value="YLBF FAMILY REGULATOR"/>
    <property type="match status" value="1"/>
</dbReference>
<dbReference type="InterPro" id="IPR052767">
    <property type="entry name" value="Bact_com_dev_regulator"/>
</dbReference>
<dbReference type="SUPFAM" id="SSF158622">
    <property type="entry name" value="YheA/YmcA-like"/>
    <property type="match status" value="1"/>
</dbReference>
<dbReference type="RefSeq" id="WP_054635367.1">
    <property type="nucleotide sequence ID" value="NZ_JBHSOZ010000003.1"/>
</dbReference>
<evidence type="ECO:0000313" key="2">
    <source>
        <dbReference type="Proteomes" id="UP001596142"/>
    </source>
</evidence>
<protein>
    <submittedName>
        <fullName evidence="1">RicAFT regulatory complex protein RicA family protein</fullName>
    </submittedName>
</protein>
<dbReference type="Proteomes" id="UP001596142">
    <property type="component" value="Unassembled WGS sequence"/>
</dbReference>
<dbReference type="PIRSF" id="PIRSF021287">
    <property type="entry name" value="Biofilm_formation_YmcA"/>
    <property type="match status" value="1"/>
</dbReference>
<dbReference type="EMBL" id="JBHSOZ010000003">
    <property type="protein sequence ID" value="MFC5712052.1"/>
    <property type="molecule type" value="Genomic_DNA"/>
</dbReference>
<keyword evidence="2" id="KW-1185">Reference proteome</keyword>
<dbReference type="Gene3D" id="1.20.1500.10">
    <property type="entry name" value="YheA/YmcA-like"/>
    <property type="match status" value="1"/>
</dbReference>
<name>A0ABW0YKZ5_9BACI</name>
<dbReference type="InterPro" id="IPR010368">
    <property type="entry name" value="Com_YlbF"/>
</dbReference>
<dbReference type="PANTHER" id="PTHR38448">
    <property type="entry name" value="REGULATORY PROTEIN YLBF-RELATED"/>
    <property type="match status" value="1"/>
</dbReference>
<evidence type="ECO:0000313" key="1">
    <source>
        <dbReference type="EMBL" id="MFC5712052.1"/>
    </source>
</evidence>
<comment type="caution">
    <text evidence="1">The sequence shown here is derived from an EMBL/GenBank/DDBJ whole genome shotgun (WGS) entry which is preliminary data.</text>
</comment>